<feature type="compositionally biased region" description="Low complexity" evidence="1">
    <location>
        <begin position="223"/>
        <end position="242"/>
    </location>
</feature>
<accession>A0A7S4AT14</accession>
<gene>
    <name evidence="2" type="ORF">PAUS00366_LOCUS18857</name>
</gene>
<feature type="compositionally biased region" description="Low complexity" evidence="1">
    <location>
        <begin position="55"/>
        <end position="68"/>
    </location>
</feature>
<dbReference type="EMBL" id="HBIX01027924">
    <property type="protein sequence ID" value="CAE0726100.1"/>
    <property type="molecule type" value="Transcribed_RNA"/>
</dbReference>
<sequence length="268" mass="29203">MAEEEPTTVEQIAEYESQLAEIVELLEASPGDESILALKKDLEEVLELSRQNIIAQTTNSTTTAGASTKVENSLEDRDLRLPPPPPLPPPPIETDNGITDGGASSTNAAVSASSSTTQLQHEASSSLSLSSYNQTIPIEGVSANSSSESAAKKEKPHKAKKSGIGSKKPKKVKDFVMPDHLIPNDEDTETERNKKRRAAKSLKNKWRLQKKEIQSDNRQKSWQSFQKKSHSASSTSGSIFATKEGVNDRVGVVSKKQLTDFGARKRHK</sequence>
<evidence type="ECO:0000313" key="2">
    <source>
        <dbReference type="EMBL" id="CAE0726100.1"/>
    </source>
</evidence>
<feature type="compositionally biased region" description="Low complexity" evidence="1">
    <location>
        <begin position="103"/>
        <end position="117"/>
    </location>
</feature>
<feature type="compositionally biased region" description="Basic residues" evidence="1">
    <location>
        <begin position="193"/>
        <end position="208"/>
    </location>
</feature>
<feature type="compositionally biased region" description="Pro residues" evidence="1">
    <location>
        <begin position="81"/>
        <end position="92"/>
    </location>
</feature>
<organism evidence="2">
    <name type="scientific">Pseudo-nitzschia australis</name>
    <dbReference type="NCBI Taxonomy" id="44445"/>
    <lineage>
        <taxon>Eukaryota</taxon>
        <taxon>Sar</taxon>
        <taxon>Stramenopiles</taxon>
        <taxon>Ochrophyta</taxon>
        <taxon>Bacillariophyta</taxon>
        <taxon>Bacillariophyceae</taxon>
        <taxon>Bacillariophycidae</taxon>
        <taxon>Bacillariales</taxon>
        <taxon>Bacillariaceae</taxon>
        <taxon>Pseudo-nitzschia</taxon>
    </lineage>
</organism>
<proteinExistence type="predicted"/>
<protein>
    <submittedName>
        <fullName evidence="2">Uncharacterized protein</fullName>
    </submittedName>
</protein>
<evidence type="ECO:0000256" key="1">
    <source>
        <dbReference type="SAM" id="MobiDB-lite"/>
    </source>
</evidence>
<reference evidence="2" key="1">
    <citation type="submission" date="2021-01" db="EMBL/GenBank/DDBJ databases">
        <authorList>
            <person name="Corre E."/>
            <person name="Pelletier E."/>
            <person name="Niang G."/>
            <person name="Scheremetjew M."/>
            <person name="Finn R."/>
            <person name="Kale V."/>
            <person name="Holt S."/>
            <person name="Cochrane G."/>
            <person name="Meng A."/>
            <person name="Brown T."/>
            <person name="Cohen L."/>
        </authorList>
    </citation>
    <scope>NUCLEOTIDE SEQUENCE</scope>
    <source>
        <strain evidence="2">10249 10 AB</strain>
    </source>
</reference>
<feature type="compositionally biased region" description="Basic residues" evidence="1">
    <location>
        <begin position="154"/>
        <end position="171"/>
    </location>
</feature>
<feature type="region of interest" description="Disordered" evidence="1">
    <location>
        <begin position="55"/>
        <end position="248"/>
    </location>
</feature>
<feature type="compositionally biased region" description="Basic and acidic residues" evidence="1">
    <location>
        <begin position="209"/>
        <end position="219"/>
    </location>
</feature>
<dbReference type="AlphaFoldDB" id="A0A7S4AT14"/>
<name>A0A7S4AT14_9STRA</name>